<dbReference type="Proteomes" id="UP001150266">
    <property type="component" value="Unassembled WGS sequence"/>
</dbReference>
<feature type="signal peptide" evidence="1">
    <location>
        <begin position="1"/>
        <end position="21"/>
    </location>
</feature>
<evidence type="ECO:0008006" key="4">
    <source>
        <dbReference type="Google" id="ProtNLM"/>
    </source>
</evidence>
<protein>
    <recommendedName>
        <fullName evidence="4">Sc15 protein</fullName>
    </recommendedName>
</protein>
<evidence type="ECO:0000313" key="2">
    <source>
        <dbReference type="EMBL" id="KAJ4475663.1"/>
    </source>
</evidence>
<feature type="chain" id="PRO_5040749422" description="Sc15 protein" evidence="1">
    <location>
        <begin position="22"/>
        <end position="188"/>
    </location>
</feature>
<evidence type="ECO:0000313" key="3">
    <source>
        <dbReference type="Proteomes" id="UP001150266"/>
    </source>
</evidence>
<dbReference type="AlphaFoldDB" id="A0A9W9A6M9"/>
<keyword evidence="1" id="KW-0732">Signal</keyword>
<keyword evidence="3" id="KW-1185">Reference proteome</keyword>
<name>A0A9W9A6M9_9AGAR</name>
<comment type="caution">
    <text evidence="2">The sequence shown here is derived from an EMBL/GenBank/DDBJ whole genome shotgun (WGS) entry which is preliminary data.</text>
</comment>
<proteinExistence type="predicted"/>
<reference evidence="2" key="1">
    <citation type="submission" date="2022-08" db="EMBL/GenBank/DDBJ databases">
        <title>A Global Phylogenomic Analysis of the Shiitake Genus Lentinula.</title>
        <authorList>
            <consortium name="DOE Joint Genome Institute"/>
            <person name="Sierra-Patev S."/>
            <person name="Min B."/>
            <person name="Naranjo-Ortiz M."/>
            <person name="Looney B."/>
            <person name="Konkel Z."/>
            <person name="Slot J.C."/>
            <person name="Sakamoto Y."/>
            <person name="Steenwyk J.L."/>
            <person name="Rokas A."/>
            <person name="Carro J."/>
            <person name="Camarero S."/>
            <person name="Ferreira P."/>
            <person name="Molpeceres G."/>
            <person name="Ruiz-Duenas F.J."/>
            <person name="Serrano A."/>
            <person name="Henrissat B."/>
            <person name="Drula E."/>
            <person name="Hughes K.W."/>
            <person name="Mata J.L."/>
            <person name="Ishikawa N.K."/>
            <person name="Vargas-Isla R."/>
            <person name="Ushijima S."/>
            <person name="Smith C.A."/>
            <person name="Ahrendt S."/>
            <person name="Andreopoulos W."/>
            <person name="He G."/>
            <person name="Labutti K."/>
            <person name="Lipzen A."/>
            <person name="Ng V."/>
            <person name="Riley R."/>
            <person name="Sandor L."/>
            <person name="Barry K."/>
            <person name="Martinez A.T."/>
            <person name="Xiao Y."/>
            <person name="Gibbons J.G."/>
            <person name="Terashima K."/>
            <person name="Grigoriev I.V."/>
            <person name="Hibbett D.S."/>
        </authorList>
    </citation>
    <scope>NUCLEOTIDE SEQUENCE</scope>
    <source>
        <strain evidence="2">JLM2183</strain>
    </source>
</reference>
<dbReference type="OrthoDB" id="2575973at2759"/>
<sequence length="188" mass="19357">MFSARFFALFFILASFGIVSSVPSSAAVVQERQGITDIELVLNTLTSSTNNILPQITSLGQSGSASEANVTPLINELTAALNTASSSLASLKASDHKVRRESDADISFVVAGLVTDITHALDSILADASHIPTLGPLLSGVDVALDEVLAGVEILLAGVLTLVASLLVNVAKLLNELSFGLTLASLGL</sequence>
<dbReference type="EMBL" id="JAOTPV010000014">
    <property type="protein sequence ID" value="KAJ4475663.1"/>
    <property type="molecule type" value="Genomic_DNA"/>
</dbReference>
<gene>
    <name evidence="2" type="ORF">J3R30DRAFT_3501741</name>
</gene>
<accession>A0A9W9A6M9</accession>
<evidence type="ECO:0000256" key="1">
    <source>
        <dbReference type="SAM" id="SignalP"/>
    </source>
</evidence>
<organism evidence="2 3">
    <name type="scientific">Lentinula aciculospora</name>
    <dbReference type="NCBI Taxonomy" id="153920"/>
    <lineage>
        <taxon>Eukaryota</taxon>
        <taxon>Fungi</taxon>
        <taxon>Dikarya</taxon>
        <taxon>Basidiomycota</taxon>
        <taxon>Agaricomycotina</taxon>
        <taxon>Agaricomycetes</taxon>
        <taxon>Agaricomycetidae</taxon>
        <taxon>Agaricales</taxon>
        <taxon>Marasmiineae</taxon>
        <taxon>Omphalotaceae</taxon>
        <taxon>Lentinula</taxon>
    </lineage>
</organism>